<evidence type="ECO:0000256" key="2">
    <source>
        <dbReference type="SAM" id="MobiDB-lite"/>
    </source>
</evidence>
<reference evidence="3 4" key="1">
    <citation type="journal article" date="2018" name="Plant J.">
        <title>Genome sequences of Chlorella sorokiniana UTEX 1602 and Micractinium conductrix SAG 241.80: implications to maltose excretion by a green alga.</title>
        <authorList>
            <person name="Arriola M.B."/>
            <person name="Velmurugan N."/>
            <person name="Zhang Y."/>
            <person name="Plunkett M.H."/>
            <person name="Hondzo H."/>
            <person name="Barney B.M."/>
        </authorList>
    </citation>
    <scope>NUCLEOTIDE SEQUENCE [LARGE SCALE GENOMIC DNA]</scope>
    <source>
        <strain evidence="3 4">SAG 241.80</strain>
    </source>
</reference>
<dbReference type="Gene3D" id="1.10.8.140">
    <property type="entry name" value="PDCD5-like"/>
    <property type="match status" value="1"/>
</dbReference>
<feature type="region of interest" description="Disordered" evidence="2">
    <location>
        <begin position="1"/>
        <end position="51"/>
    </location>
</feature>
<feature type="compositionally biased region" description="Basic and acidic residues" evidence="2">
    <location>
        <begin position="41"/>
        <end position="51"/>
    </location>
</feature>
<evidence type="ECO:0000313" key="4">
    <source>
        <dbReference type="Proteomes" id="UP000239649"/>
    </source>
</evidence>
<keyword evidence="3" id="KW-0238">DNA-binding</keyword>
<dbReference type="Pfam" id="PF01984">
    <property type="entry name" value="dsDNA_bind"/>
    <property type="match status" value="1"/>
</dbReference>
<comment type="caution">
    <text evidence="3">The sequence shown here is derived from an EMBL/GenBank/DDBJ whole genome shotgun (WGS) entry which is preliminary data.</text>
</comment>
<organism evidence="3 4">
    <name type="scientific">Micractinium conductrix</name>
    <dbReference type="NCBI Taxonomy" id="554055"/>
    <lineage>
        <taxon>Eukaryota</taxon>
        <taxon>Viridiplantae</taxon>
        <taxon>Chlorophyta</taxon>
        <taxon>core chlorophytes</taxon>
        <taxon>Trebouxiophyceae</taxon>
        <taxon>Chlorellales</taxon>
        <taxon>Chlorellaceae</taxon>
        <taxon>Chlorella clade</taxon>
        <taxon>Micractinium</taxon>
    </lineage>
</organism>
<dbReference type="InterPro" id="IPR036883">
    <property type="entry name" value="PDCD5-like_sf"/>
</dbReference>
<dbReference type="GO" id="GO:0005829">
    <property type="term" value="C:cytosol"/>
    <property type="evidence" value="ECO:0007669"/>
    <property type="project" value="TreeGrafter"/>
</dbReference>
<accession>A0A2P6V2R1</accession>
<keyword evidence="4" id="KW-1185">Reference proteome</keyword>
<proteinExistence type="inferred from homology"/>
<dbReference type="EMBL" id="LHPF02000038">
    <property type="protein sequence ID" value="PSC68378.1"/>
    <property type="molecule type" value="Genomic_DNA"/>
</dbReference>
<dbReference type="SUPFAM" id="SSF46950">
    <property type="entry name" value="Double-stranded DNA-binding domain"/>
    <property type="match status" value="1"/>
</dbReference>
<dbReference type="GO" id="GO:0005634">
    <property type="term" value="C:nucleus"/>
    <property type="evidence" value="ECO:0007669"/>
    <property type="project" value="TreeGrafter"/>
</dbReference>
<dbReference type="PANTHER" id="PTHR10840:SF0">
    <property type="entry name" value="PROGRAMMED CELL DEATH PROTEIN 5"/>
    <property type="match status" value="1"/>
</dbReference>
<comment type="similarity">
    <text evidence="1">Belongs to the PDCD5 family.</text>
</comment>
<evidence type="ECO:0000256" key="1">
    <source>
        <dbReference type="ARBA" id="ARBA00010490"/>
    </source>
</evidence>
<sequence>MADDPELEAIRQRRMAQLMAQQGGGGGAGAPKSAEEAAAQEEQRAAQEEQRRAMLVGVLQPAARDRLARIELVKPDKARAIEDMILMAARRGQLQEKVSEPRLIELLEQVSEQNERKTKVTIQRRRALDDDEW</sequence>
<dbReference type="InterPro" id="IPR002836">
    <property type="entry name" value="PDCD5-like"/>
</dbReference>
<dbReference type="Proteomes" id="UP000239649">
    <property type="component" value="Unassembled WGS sequence"/>
</dbReference>
<protein>
    <submittedName>
        <fullName evidence="3">DNA-binding protein isoform X1 isoform A</fullName>
    </submittedName>
</protein>
<dbReference type="OrthoDB" id="4965688at2759"/>
<dbReference type="PIRSF" id="PIRSF015730">
    <property type="entry name" value="TFAR19"/>
    <property type="match status" value="1"/>
</dbReference>
<name>A0A2P6V2R1_9CHLO</name>
<dbReference type="AlphaFoldDB" id="A0A2P6V2R1"/>
<evidence type="ECO:0000313" key="3">
    <source>
        <dbReference type="EMBL" id="PSC68378.1"/>
    </source>
</evidence>
<dbReference type="GO" id="GO:0003677">
    <property type="term" value="F:DNA binding"/>
    <property type="evidence" value="ECO:0007669"/>
    <property type="project" value="UniProtKB-KW"/>
</dbReference>
<dbReference type="PANTHER" id="PTHR10840">
    <property type="entry name" value="PROGRAMMED CELL DEATH PROTEIN 5"/>
    <property type="match status" value="1"/>
</dbReference>
<gene>
    <name evidence="3" type="ORF">C2E20_8068</name>
</gene>